<feature type="domain" description="Alpha fucosidase A-like C-terminal" evidence="2">
    <location>
        <begin position="678"/>
        <end position="735"/>
    </location>
</feature>
<feature type="domain" description="Glycosyl hydrolase family 95 N-terminal" evidence="1">
    <location>
        <begin position="5"/>
        <end position="241"/>
    </location>
</feature>
<dbReference type="InterPro" id="IPR027414">
    <property type="entry name" value="GH95_N_dom"/>
</dbReference>
<name>A0A1Y1UG21_9TREE</name>
<dbReference type="GO" id="GO:0005975">
    <property type="term" value="P:carbohydrate metabolic process"/>
    <property type="evidence" value="ECO:0007669"/>
    <property type="project" value="InterPro"/>
</dbReference>
<dbReference type="Pfam" id="PF21307">
    <property type="entry name" value="Glyco_hydro_95_C"/>
    <property type="match status" value="1"/>
</dbReference>
<feature type="domain" description="Glycosyl hydrolase family 95 catalytic" evidence="3">
    <location>
        <begin position="264"/>
        <end position="672"/>
    </location>
</feature>
<evidence type="ECO:0000313" key="5">
    <source>
        <dbReference type="Proteomes" id="UP000193218"/>
    </source>
</evidence>
<dbReference type="InterPro" id="IPR008928">
    <property type="entry name" value="6-hairpin_glycosidase_sf"/>
</dbReference>
<dbReference type="Gene3D" id="1.50.10.10">
    <property type="match status" value="1"/>
</dbReference>
<dbReference type="RefSeq" id="XP_021871048.1">
    <property type="nucleotide sequence ID" value="XM_022018176.1"/>
</dbReference>
<dbReference type="InterPro" id="IPR054363">
    <property type="entry name" value="GH95_cat"/>
</dbReference>
<dbReference type="PIRSF" id="PIRSF007663">
    <property type="entry name" value="UCP007663"/>
    <property type="match status" value="1"/>
</dbReference>
<comment type="caution">
    <text evidence="4">The sequence shown here is derived from an EMBL/GenBank/DDBJ whole genome shotgun (WGS) entry which is preliminary data.</text>
</comment>
<dbReference type="OrthoDB" id="2848340at2759"/>
<gene>
    <name evidence="4" type="ORF">BD324DRAFT_650625</name>
</gene>
<evidence type="ECO:0000313" key="4">
    <source>
        <dbReference type="EMBL" id="ORX37010.1"/>
    </source>
</evidence>
<organism evidence="4 5">
    <name type="scientific">Kockovaella imperatae</name>
    <dbReference type="NCBI Taxonomy" id="4999"/>
    <lineage>
        <taxon>Eukaryota</taxon>
        <taxon>Fungi</taxon>
        <taxon>Dikarya</taxon>
        <taxon>Basidiomycota</taxon>
        <taxon>Agaricomycotina</taxon>
        <taxon>Tremellomycetes</taxon>
        <taxon>Tremellales</taxon>
        <taxon>Cuniculitremaceae</taxon>
        <taxon>Kockovaella</taxon>
    </lineage>
</organism>
<dbReference type="GeneID" id="33559985"/>
<dbReference type="EMBL" id="NBSH01000006">
    <property type="protein sequence ID" value="ORX37010.1"/>
    <property type="molecule type" value="Genomic_DNA"/>
</dbReference>
<protein>
    <submittedName>
        <fullName evidence="4">Alpha-L-fucosidase</fullName>
    </submittedName>
</protein>
<evidence type="ECO:0000259" key="2">
    <source>
        <dbReference type="Pfam" id="PF21307"/>
    </source>
</evidence>
<proteinExistence type="predicted"/>
<keyword evidence="5" id="KW-1185">Reference proteome</keyword>
<dbReference type="STRING" id="4999.A0A1Y1UG21"/>
<dbReference type="Proteomes" id="UP000193218">
    <property type="component" value="Unassembled WGS sequence"/>
</dbReference>
<dbReference type="Pfam" id="PF22124">
    <property type="entry name" value="Glyco_hydro_95_cat"/>
    <property type="match status" value="1"/>
</dbReference>
<dbReference type="PANTHER" id="PTHR31084">
    <property type="entry name" value="ALPHA-L-FUCOSIDASE 2"/>
    <property type="match status" value="1"/>
</dbReference>
<evidence type="ECO:0000259" key="3">
    <source>
        <dbReference type="Pfam" id="PF22124"/>
    </source>
</evidence>
<dbReference type="AlphaFoldDB" id="A0A1Y1UG21"/>
<dbReference type="Pfam" id="PF14498">
    <property type="entry name" value="Glyco_hyd_65N_2"/>
    <property type="match status" value="1"/>
</dbReference>
<dbReference type="SUPFAM" id="SSF48208">
    <property type="entry name" value="Six-hairpin glycosidases"/>
    <property type="match status" value="1"/>
</dbReference>
<sequence>MSKRLWYTSPALAWLEALPVGNGKLGAMIYGGLRKERIQLNEDTFWSGGSYDADNENSLKYRSEVQNMVFSGRLKEADQMSRRHLLGTPDRQCSYQPLGDLWIEMNGSSEFGISDYHRDLDIDTAEATVRYKTYGMQHNRRIICSPTRSVLAIQLTADEPIDCSIYASSPQPQSNIRVWDSTVCLSGTNGPENGIEGRLRFEVRLNVQVEGGVLQPCKDHLRIRGATQVVILCAAATNYQSYNQLAGDPRQLTSSWIDDALRLSFDQLAAEATTAHQNLFRRVHVELPETSNSMLPTNVRLDKFRTGADDPALLALNFQYGRYLLICSSRPGSQAANLQGVWNDSIDPPWGSKFTININTEMNYWSSGPANMSEVIEPLLRLVKDLALTGKETARVMYNARGWVAHHNTDLWRATAPINLPRYGLWPMGGVWLLQNLWDHYEFTLDPSFLEELYPLMADACLFFIDTLVKDPNTGFLVTCPSMSPENVHGVDGDDVAICAGPTMDMQLLRDLFTRTSKAASMLGRDESLRKTVVTLCGQLRPTEIGSDGSIKEWQDDWSAPETHHRHISHLYGLYPSFQISVDKTPELARAAARTLEIRKVGGTGWSTAWHINCWARLHDAEKAYEALERILQSDLSYPNLFSAHPPLSKEMTGVFQIDGNLGSCAGFAEMLVQGNSEGDVWLLPALPKQWPRGRCSGLCVRGGVTVSLMWGEGRLISAQIAAARETGCTVHYAGLTQFIGLREGQVVELDSNLHV</sequence>
<dbReference type="Gene3D" id="2.70.98.50">
    <property type="entry name" value="putative glycoside hydrolase family protein from bacillus halodurans"/>
    <property type="match status" value="1"/>
</dbReference>
<dbReference type="InterPro" id="IPR012341">
    <property type="entry name" value="6hp_glycosidase-like_sf"/>
</dbReference>
<evidence type="ECO:0000259" key="1">
    <source>
        <dbReference type="Pfam" id="PF14498"/>
    </source>
</evidence>
<dbReference type="InParanoid" id="A0A1Y1UG21"/>
<dbReference type="InterPro" id="IPR016518">
    <property type="entry name" value="Alpha-L-fucosidase"/>
</dbReference>
<accession>A0A1Y1UG21</accession>
<dbReference type="PANTHER" id="PTHR31084:SF0">
    <property type="entry name" value="ALPHA-L-FUCOSIDASE 2"/>
    <property type="match status" value="1"/>
</dbReference>
<dbReference type="GO" id="GO:0004560">
    <property type="term" value="F:alpha-L-fucosidase activity"/>
    <property type="evidence" value="ECO:0007669"/>
    <property type="project" value="InterPro"/>
</dbReference>
<dbReference type="InterPro" id="IPR049053">
    <property type="entry name" value="AFCA-like_C"/>
</dbReference>
<reference evidence="4 5" key="1">
    <citation type="submission" date="2017-03" db="EMBL/GenBank/DDBJ databases">
        <title>Widespread Adenine N6-methylation of Active Genes in Fungi.</title>
        <authorList>
            <consortium name="DOE Joint Genome Institute"/>
            <person name="Mondo S.J."/>
            <person name="Dannebaum R.O."/>
            <person name="Kuo R.C."/>
            <person name="Louie K.B."/>
            <person name="Bewick A.J."/>
            <person name="Labutti K."/>
            <person name="Haridas S."/>
            <person name="Kuo A."/>
            <person name="Salamov A."/>
            <person name="Ahrendt S.R."/>
            <person name="Lau R."/>
            <person name="Bowen B.P."/>
            <person name="Lipzen A."/>
            <person name="Sullivan W."/>
            <person name="Andreopoulos W.B."/>
            <person name="Clum A."/>
            <person name="Lindquist E."/>
            <person name="Daum C."/>
            <person name="Northen T.R."/>
            <person name="Ramamoorthy G."/>
            <person name="Schmitz R.J."/>
            <person name="Gryganskyi A."/>
            <person name="Culley D."/>
            <person name="Magnuson J."/>
            <person name="James T.Y."/>
            <person name="O'Malley M.A."/>
            <person name="Stajich J.E."/>
            <person name="Spatafora J.W."/>
            <person name="Visel A."/>
            <person name="Grigoriev I.V."/>
        </authorList>
    </citation>
    <scope>NUCLEOTIDE SEQUENCE [LARGE SCALE GENOMIC DNA]</scope>
    <source>
        <strain evidence="4 5">NRRL Y-17943</strain>
    </source>
</reference>